<dbReference type="EMBL" id="NBNE01004429">
    <property type="protein sequence ID" value="OWZ05441.1"/>
    <property type="molecule type" value="Genomic_DNA"/>
</dbReference>
<dbReference type="OrthoDB" id="109811at2759"/>
<name>A0A225VIN3_9STRA</name>
<comment type="caution">
    <text evidence="2">The sequence shown here is derived from an EMBL/GenBank/DDBJ whole genome shotgun (WGS) entry which is preliminary data.</text>
</comment>
<evidence type="ECO:0008006" key="4">
    <source>
        <dbReference type="Google" id="ProtNLM"/>
    </source>
</evidence>
<evidence type="ECO:0000313" key="2">
    <source>
        <dbReference type="EMBL" id="OWZ05441.1"/>
    </source>
</evidence>
<feature type="chain" id="PRO_5012126787" description="RxLR effector protein" evidence="1">
    <location>
        <begin position="21"/>
        <end position="72"/>
    </location>
</feature>
<evidence type="ECO:0000256" key="1">
    <source>
        <dbReference type="SAM" id="SignalP"/>
    </source>
</evidence>
<accession>A0A225VIN3</accession>
<keyword evidence="1" id="KW-0732">Signal</keyword>
<dbReference type="AlphaFoldDB" id="A0A225VIN3"/>
<dbReference type="Proteomes" id="UP000198211">
    <property type="component" value="Unassembled WGS sequence"/>
</dbReference>
<feature type="signal peptide" evidence="1">
    <location>
        <begin position="1"/>
        <end position="20"/>
    </location>
</feature>
<organism evidence="2 3">
    <name type="scientific">Phytophthora megakarya</name>
    <dbReference type="NCBI Taxonomy" id="4795"/>
    <lineage>
        <taxon>Eukaryota</taxon>
        <taxon>Sar</taxon>
        <taxon>Stramenopiles</taxon>
        <taxon>Oomycota</taxon>
        <taxon>Peronosporomycetes</taxon>
        <taxon>Peronosporales</taxon>
        <taxon>Peronosporaceae</taxon>
        <taxon>Phytophthora</taxon>
    </lineage>
</organism>
<sequence>MPHNNLITLAVAFCVVAGNADLHCYNVNKTDVDVMRLRIIWLMLLRSRERRLPNANTSTAAEIDQKFQDLLK</sequence>
<keyword evidence="3" id="KW-1185">Reference proteome</keyword>
<gene>
    <name evidence="2" type="ORF">PHMEG_00022474</name>
</gene>
<evidence type="ECO:0000313" key="3">
    <source>
        <dbReference type="Proteomes" id="UP000198211"/>
    </source>
</evidence>
<proteinExistence type="predicted"/>
<protein>
    <recommendedName>
        <fullName evidence="4">RxLR effector protein</fullName>
    </recommendedName>
</protein>
<reference evidence="3" key="1">
    <citation type="submission" date="2017-03" db="EMBL/GenBank/DDBJ databases">
        <title>Phytopthora megakarya and P. palmivora, two closely related causual agents of cacao black pod achieved similar genome size and gene model numbers by different mechanisms.</title>
        <authorList>
            <person name="Ali S."/>
            <person name="Shao J."/>
            <person name="Larry D.J."/>
            <person name="Kronmiller B."/>
            <person name="Shen D."/>
            <person name="Strem M.D."/>
            <person name="Melnick R.L."/>
            <person name="Guiltinan M.J."/>
            <person name="Tyler B.M."/>
            <person name="Meinhardt L.W."/>
            <person name="Bailey B.A."/>
        </authorList>
    </citation>
    <scope>NUCLEOTIDE SEQUENCE [LARGE SCALE GENOMIC DNA]</scope>
    <source>
        <strain evidence="3">zdho120</strain>
    </source>
</reference>